<evidence type="ECO:0000256" key="4">
    <source>
        <dbReference type="ARBA" id="ARBA00023002"/>
    </source>
</evidence>
<dbReference type="OrthoDB" id="66881at2759"/>
<dbReference type="GO" id="GO:0004499">
    <property type="term" value="F:N,N-dimethylaniline monooxygenase activity"/>
    <property type="evidence" value="ECO:0007669"/>
    <property type="project" value="InterPro"/>
</dbReference>
<dbReference type="GO" id="GO:0050661">
    <property type="term" value="F:NADP binding"/>
    <property type="evidence" value="ECO:0007669"/>
    <property type="project" value="InterPro"/>
</dbReference>
<dbReference type="InterPro" id="IPR020946">
    <property type="entry name" value="Flavin_mOase-like"/>
</dbReference>
<proteinExistence type="predicted"/>
<dbReference type="Pfam" id="PF00743">
    <property type="entry name" value="FMO-like"/>
    <property type="match status" value="1"/>
</dbReference>
<dbReference type="EMBL" id="KN847493">
    <property type="protein sequence ID" value="KIW19419.1"/>
    <property type="molecule type" value="Genomic_DNA"/>
</dbReference>
<keyword evidence="6" id="KW-1185">Reference proteome</keyword>
<sequence>MALPSQLDILVIGAGFGGLCALKHLRDEGYTIKVIDTASDVGGTWYWNRYPGAMSDSKSVIYRFSWDKDDLRNYPWSDHYLKQTEILQYFQHVATKHDLYKDIQFQTELTSAVYNGETGRWNVSLSTGETIDARYLVTALGVLSAPNYPKIPGLETFNGRIVHTSRWPADLDLSQTRVGVIGNGSTGVQVITGLAGHTKSLVSFQRHPQYSVPSGDGPVSSGYRQWVNDNYDAIFSRAKQSYVGMELFESNRPYDSVPPEEAEKIFEHLWQRGNGFSFYYGGFNDIGFNKVANEHACNFIRSKIDSIVQDPEKARKLKPNELHVRRPICDNGYYYAFNKPGVEIVHIGETPIVAVRKNGIETTAGFHELDVIVFATGFDAVDGNYNRIRIRGRAGKSLQEYWDARERGPSAYLGASVPEFPNLLMIGGPLGPFANYPPVVETYTELISGLLAEAERARRLPGSRPGSEGTIIEATKQAEDEWTIAAENVIDSSLFKEANSWLFGNNVEGKKRAIRFHFGGMGHFYNTVHRVINEGFAGFQPFLQNKSTTGHGADVKAIKTHVEDAEVNGISNTKVDIVA</sequence>
<dbReference type="InterPro" id="IPR050775">
    <property type="entry name" value="FAD-binding_Monooxygenases"/>
</dbReference>
<dbReference type="PANTHER" id="PTHR43098:SF5">
    <property type="entry name" value="DUAL-FUNCTIONAL MONOOXYGENASE_METHYLTRANSFERASE PSOF"/>
    <property type="match status" value="1"/>
</dbReference>
<dbReference type="VEuPathDB" id="FungiDB:PV08_03714"/>
<organism evidence="5 6">
    <name type="scientific">Exophiala spinifera</name>
    <dbReference type="NCBI Taxonomy" id="91928"/>
    <lineage>
        <taxon>Eukaryota</taxon>
        <taxon>Fungi</taxon>
        <taxon>Dikarya</taxon>
        <taxon>Ascomycota</taxon>
        <taxon>Pezizomycotina</taxon>
        <taxon>Eurotiomycetes</taxon>
        <taxon>Chaetothyriomycetidae</taxon>
        <taxon>Chaetothyriales</taxon>
        <taxon>Herpotrichiellaceae</taxon>
        <taxon>Exophiala</taxon>
    </lineage>
</organism>
<accession>A0A0D2C782</accession>
<evidence type="ECO:0000313" key="6">
    <source>
        <dbReference type="Proteomes" id="UP000053328"/>
    </source>
</evidence>
<dbReference type="InterPro" id="IPR036188">
    <property type="entry name" value="FAD/NAD-bd_sf"/>
</dbReference>
<dbReference type="AlphaFoldDB" id="A0A0D2C782"/>
<dbReference type="HOGENOM" id="CLU_006937_8_1_1"/>
<name>A0A0D2C782_9EURO</name>
<evidence type="ECO:0000256" key="3">
    <source>
        <dbReference type="ARBA" id="ARBA00022857"/>
    </source>
</evidence>
<keyword evidence="2" id="KW-0274">FAD</keyword>
<dbReference type="Gene3D" id="3.50.50.60">
    <property type="entry name" value="FAD/NAD(P)-binding domain"/>
    <property type="match status" value="2"/>
</dbReference>
<keyword evidence="3" id="KW-0521">NADP</keyword>
<reference evidence="5 6" key="1">
    <citation type="submission" date="2015-01" db="EMBL/GenBank/DDBJ databases">
        <title>The Genome Sequence of Exophiala spinifera CBS89968.</title>
        <authorList>
            <consortium name="The Broad Institute Genomics Platform"/>
            <person name="Cuomo C."/>
            <person name="de Hoog S."/>
            <person name="Gorbushina A."/>
            <person name="Stielow B."/>
            <person name="Teixiera M."/>
            <person name="Abouelleil A."/>
            <person name="Chapman S.B."/>
            <person name="Priest M."/>
            <person name="Young S.K."/>
            <person name="Wortman J."/>
            <person name="Nusbaum C."/>
            <person name="Birren B."/>
        </authorList>
    </citation>
    <scope>NUCLEOTIDE SEQUENCE [LARGE SCALE GENOMIC DNA]</scope>
    <source>
        <strain evidence="5 6">CBS 89968</strain>
    </source>
</reference>
<dbReference type="RefSeq" id="XP_016239635.1">
    <property type="nucleotide sequence ID" value="XM_016378065.1"/>
</dbReference>
<evidence type="ECO:0000256" key="2">
    <source>
        <dbReference type="ARBA" id="ARBA00022827"/>
    </source>
</evidence>
<gene>
    <name evidence="5" type="ORF">PV08_03714</name>
</gene>
<dbReference type="GeneID" id="27330797"/>
<dbReference type="GO" id="GO:0050660">
    <property type="term" value="F:flavin adenine dinucleotide binding"/>
    <property type="evidence" value="ECO:0007669"/>
    <property type="project" value="InterPro"/>
</dbReference>
<evidence type="ECO:0008006" key="7">
    <source>
        <dbReference type="Google" id="ProtNLM"/>
    </source>
</evidence>
<dbReference type="Proteomes" id="UP000053328">
    <property type="component" value="Unassembled WGS sequence"/>
</dbReference>
<dbReference type="PANTHER" id="PTHR43098">
    <property type="entry name" value="L-ORNITHINE N(5)-MONOOXYGENASE-RELATED"/>
    <property type="match status" value="1"/>
</dbReference>
<dbReference type="SUPFAM" id="SSF51905">
    <property type="entry name" value="FAD/NAD(P)-binding domain"/>
    <property type="match status" value="2"/>
</dbReference>
<evidence type="ECO:0000313" key="5">
    <source>
        <dbReference type="EMBL" id="KIW19419.1"/>
    </source>
</evidence>
<evidence type="ECO:0000256" key="1">
    <source>
        <dbReference type="ARBA" id="ARBA00022630"/>
    </source>
</evidence>
<keyword evidence="4" id="KW-0560">Oxidoreductase</keyword>
<dbReference type="STRING" id="91928.A0A0D2C782"/>
<keyword evidence="1" id="KW-0285">Flavoprotein</keyword>
<protein>
    <recommendedName>
        <fullName evidence="7">FAD/NAD(P)-binding domain-containing protein</fullName>
    </recommendedName>
</protein>